<evidence type="ECO:0000259" key="10">
    <source>
        <dbReference type="PROSITE" id="PS50022"/>
    </source>
</evidence>
<dbReference type="PANTHER" id="PTHR31983:SF0">
    <property type="entry name" value="GLUCAN ENDO-1,3-BETA-D-GLUCOSIDASE 2"/>
    <property type="match status" value="1"/>
</dbReference>
<evidence type="ECO:0000256" key="9">
    <source>
        <dbReference type="SAM" id="SignalP"/>
    </source>
</evidence>
<evidence type="ECO:0000256" key="6">
    <source>
        <dbReference type="ARBA" id="ARBA00023295"/>
    </source>
</evidence>
<protein>
    <recommendedName>
        <fullName evidence="3">glucan endo-1,3-beta-D-glucosidase</fullName>
        <ecNumber evidence="3">3.2.1.39</ecNumber>
    </recommendedName>
</protein>
<dbReference type="GO" id="GO:0071555">
    <property type="term" value="P:cell wall organization"/>
    <property type="evidence" value="ECO:0007669"/>
    <property type="project" value="UniProtKB-KW"/>
</dbReference>
<dbReference type="EMBL" id="CP022098">
    <property type="protein sequence ID" value="ATB39406.1"/>
    <property type="molecule type" value="Genomic_DNA"/>
</dbReference>
<dbReference type="Pfam" id="PF00754">
    <property type="entry name" value="F5_F8_type_C"/>
    <property type="match status" value="1"/>
</dbReference>
<feature type="domain" description="F5/8 type C" evidence="10">
    <location>
        <begin position="170"/>
        <end position="304"/>
    </location>
</feature>
<dbReference type="InterPro" id="IPR008979">
    <property type="entry name" value="Galactose-bd-like_sf"/>
</dbReference>
<evidence type="ECO:0000256" key="2">
    <source>
        <dbReference type="ARBA" id="ARBA00010730"/>
    </source>
</evidence>
<feature type="chain" id="PRO_5012083619" description="glucan endo-1,3-beta-D-glucosidase" evidence="9">
    <location>
        <begin position="38"/>
        <end position="1066"/>
    </location>
</feature>
<dbReference type="Pfam" id="PF22633">
    <property type="entry name" value="F5_F8_type_C_2"/>
    <property type="match status" value="1"/>
</dbReference>
<reference evidence="11 12" key="1">
    <citation type="submission" date="2017-06" db="EMBL/GenBank/DDBJ databases">
        <title>Sequencing and comparative analysis of myxobacterial genomes.</title>
        <authorList>
            <person name="Rupp O."/>
            <person name="Goesmann A."/>
            <person name="Sogaard-Andersen L."/>
        </authorList>
    </citation>
    <scope>NUCLEOTIDE SEQUENCE [LARGE SCALE GENOMIC DNA]</scope>
    <source>
        <strain evidence="11 12">DSM 52655</strain>
    </source>
</reference>
<dbReference type="InterPro" id="IPR000421">
    <property type="entry name" value="FA58C"/>
</dbReference>
<comment type="similarity">
    <text evidence="2">Belongs to the glycosyl hydrolase 81 family.</text>
</comment>
<evidence type="ECO:0000313" key="11">
    <source>
        <dbReference type="EMBL" id="ATB39406.1"/>
    </source>
</evidence>
<evidence type="ECO:0000313" key="12">
    <source>
        <dbReference type="Proteomes" id="UP000217257"/>
    </source>
</evidence>
<evidence type="ECO:0000256" key="5">
    <source>
        <dbReference type="ARBA" id="ARBA00023277"/>
    </source>
</evidence>
<gene>
    <name evidence="11" type="ORF">CYFUS_004850</name>
</gene>
<dbReference type="InterPro" id="IPR005200">
    <property type="entry name" value="Endo-beta-glucanase"/>
</dbReference>
<keyword evidence="6" id="KW-0326">Glycosidase</keyword>
<keyword evidence="5" id="KW-0119">Carbohydrate metabolism</keyword>
<dbReference type="Gene3D" id="2.60.120.260">
    <property type="entry name" value="Galactose-binding domain-like"/>
    <property type="match status" value="2"/>
</dbReference>
<dbReference type="AlphaFoldDB" id="A0A250J880"/>
<evidence type="ECO:0000256" key="1">
    <source>
        <dbReference type="ARBA" id="ARBA00000382"/>
    </source>
</evidence>
<dbReference type="PROSITE" id="PS50022">
    <property type="entry name" value="FA58C_3"/>
    <property type="match status" value="2"/>
</dbReference>
<dbReference type="GO" id="GO:0000272">
    <property type="term" value="P:polysaccharide catabolic process"/>
    <property type="evidence" value="ECO:0007669"/>
    <property type="project" value="UniProtKB-KW"/>
</dbReference>
<evidence type="ECO:0000256" key="3">
    <source>
        <dbReference type="ARBA" id="ARBA00012780"/>
    </source>
</evidence>
<dbReference type="GO" id="GO:0052861">
    <property type="term" value="F:endo-1,3(4)-beta-glucanase activity"/>
    <property type="evidence" value="ECO:0007669"/>
    <property type="project" value="InterPro"/>
</dbReference>
<dbReference type="InterPro" id="IPR040720">
    <property type="entry name" value="GH81_C"/>
</dbReference>
<feature type="domain" description="F5/8 type C" evidence="10">
    <location>
        <begin position="22"/>
        <end position="167"/>
    </location>
</feature>
<dbReference type="PROSITE" id="PS52008">
    <property type="entry name" value="GH81"/>
    <property type="match status" value="1"/>
</dbReference>
<evidence type="ECO:0000256" key="8">
    <source>
        <dbReference type="ARBA" id="ARBA00023326"/>
    </source>
</evidence>
<organism evidence="11 12">
    <name type="scientific">Cystobacter fuscus</name>
    <dbReference type="NCBI Taxonomy" id="43"/>
    <lineage>
        <taxon>Bacteria</taxon>
        <taxon>Pseudomonadati</taxon>
        <taxon>Myxococcota</taxon>
        <taxon>Myxococcia</taxon>
        <taxon>Myxococcales</taxon>
        <taxon>Cystobacterineae</taxon>
        <taxon>Archangiaceae</taxon>
        <taxon>Cystobacter</taxon>
    </lineage>
</organism>
<dbReference type="SUPFAM" id="SSF49785">
    <property type="entry name" value="Galactose-binding domain-like"/>
    <property type="match status" value="2"/>
</dbReference>
<accession>A0A250J880</accession>
<keyword evidence="8" id="KW-0624">Polysaccharide degradation</keyword>
<keyword evidence="4" id="KW-0378">Hydrolase</keyword>
<dbReference type="Pfam" id="PF17652">
    <property type="entry name" value="Glyco_hydro81C"/>
    <property type="match status" value="1"/>
</dbReference>
<keyword evidence="7" id="KW-0961">Cell wall biogenesis/degradation</keyword>
<name>A0A250J880_9BACT</name>
<keyword evidence="9" id="KW-0732">Signal</keyword>
<feature type="signal peptide" evidence="9">
    <location>
        <begin position="1"/>
        <end position="37"/>
    </location>
</feature>
<dbReference type="Gene3D" id="2.70.98.30">
    <property type="entry name" value="Golgi alpha-mannosidase II, domain 4"/>
    <property type="match status" value="1"/>
</dbReference>
<evidence type="ECO:0000256" key="7">
    <source>
        <dbReference type="ARBA" id="ARBA00023316"/>
    </source>
</evidence>
<dbReference type="PANTHER" id="PTHR31983">
    <property type="entry name" value="ENDO-1,3(4)-BETA-GLUCANASE 1"/>
    <property type="match status" value="1"/>
</dbReference>
<comment type="catalytic activity">
    <reaction evidence="1">
        <text>Hydrolysis of (1-&gt;3)-beta-D-glucosidic linkages in (1-&gt;3)-beta-D-glucans.</text>
        <dbReference type="EC" id="3.2.1.39"/>
    </reaction>
</comment>
<dbReference type="GO" id="GO:0042973">
    <property type="term" value="F:glucan endo-1,3-beta-D-glucosidase activity"/>
    <property type="evidence" value="ECO:0007669"/>
    <property type="project" value="UniProtKB-EC"/>
</dbReference>
<dbReference type="RefSeq" id="WP_095987445.1">
    <property type="nucleotide sequence ID" value="NZ_CP022098.1"/>
</dbReference>
<evidence type="ECO:0000256" key="4">
    <source>
        <dbReference type="ARBA" id="ARBA00022801"/>
    </source>
</evidence>
<dbReference type="Proteomes" id="UP000217257">
    <property type="component" value="Chromosome"/>
</dbReference>
<sequence length="1066" mass="117277">MHLPDRQAHARKTARGLRSAACLLPLLSFLGGWSAQAASTLLSLKRPAYASSQEGNNSAELAVDGTTGARWASQWGVDPQWIYVDLGATAQLDRVKIQWEGAYAKDYKVQVSNDELAWTDLYARTNWAGGVDEQPVTGNGRFVRVLGTKRALSAYGYSILEFEVYGTGGVNTPPLQYGPNVALNRTATASSTAQSLPPGNAVDGNASTRWNSASTDEEWISIDLGSTRTLGRVVLNWEAAAGRVFDLQVSPDGSQWTTVYRTLHGAGGKQDIPLYASGRHVRMKGYARATGYGYSLFDFEVYDYVDGHPKPTYTIPALPTPSSIQVGQGSYLTNDYKMPQPRYPQYRADTLKAPLPSNDWWQSLLIKPLGDMIVTQPLKSKFSSQGLGILTPGAGYINGDKSAVNADGNPDLYLMANTIDTSKLANRVTGYGDWSVDSVLSDDATDKLKVTFVKGSPYLYTQFSDPNSVEIYSARITQILDDQGSAILTTDGATVTTDRIAVKVSNPDGGGTLQTRYYGLFAPAGTVFRKVGPKIKIQLGGGQGYLSLAALPSAADLSYFHQHAYAFVTGTRVSYLFDEASAQLTTTFTLTTQLKRTGFSDQTLTALFPHQWKNSGSPLTALSYPSVRGTLKVREGNTFFTTNRFQGIVPQFTEPNNPEYSRALLSQYLLTLERETANVTPAVDAYWQGKALHPLAMGVLAADEIGDTVYRDLFLSRLKPLLTEWYTYTPGEKDFFFYYNPDWGTTYYRVSEFGANTGITDHHFTYGYYVFASAVLASYDANFRTQYGSMVEHLIRDYANPTRTDPLYPFFRNFDPYEGHSWAGGYADNNNGNNQEAAGESLFGWVGQYLWGVTTGNTSFRDAAIYGFTTELKAVEQYWFNYDGDNWLPEWPHKTVGQVYGSSNFYGTFFSGAPVHIYGIHWLPTAEYLTSYGFNPAKAASLYNGFVKDNGGPETTWQHVVWPIQSLSDPQAVLAKWNATPVQKNELFNTYWFVHNMASLGQRSADIWATGGASATVYKKGTTYSALVWNPTATALPVTFKNASGTTGTATVPARSLVRVNPLQNN</sequence>
<dbReference type="KEGG" id="cfus:CYFUS_004850"/>
<dbReference type="EC" id="3.2.1.39" evidence="3"/>
<proteinExistence type="inferred from homology"/>